<comment type="caution">
    <text evidence="2">The sequence shown here is derived from an EMBL/GenBank/DDBJ whole genome shotgun (WGS) entry which is preliminary data.</text>
</comment>
<sequence>MKLIDLSSDSLKIIRSQAFTDSEPGSVVKDFNRFLNRLIEKPVPLSKGKRQPVQKWTALLNEELTNPDKPELKRPLTIHYPSTLGLYLLVRASGLGRVIVVGVNKFKLIIHENMLAQWQQLTAVEQYFSLLGAWLTRGVSDIIGEELSGRSHCILGCSGANFLRTSDFTEEPISETALEILPHSLGAYNVALLNLFGLAHIRWQENNQLGHLQFSPLGVTLFNAFQKSIDLQGLFLPSGCQDILYEVNGMQKVVRQWRNDIKQLLLPVKPELKDSYIIDVSMPAYKCRRTLMVPLGTSFEKLAKSVLSAFSFSHQHLYHFVYEDFYGDIYKVADPLLRPRYNDYADDTSLKDLLPTPGDQLRLLYDLNDPWEFILDIKDGLNEKANSITVINRKGEAPREV</sequence>
<dbReference type="EMBL" id="JAPFCC010000001">
    <property type="protein sequence ID" value="MCW7551779.1"/>
    <property type="molecule type" value="Genomic_DNA"/>
</dbReference>
<evidence type="ECO:0000313" key="2">
    <source>
        <dbReference type="EMBL" id="MCW7551779.1"/>
    </source>
</evidence>
<protein>
    <submittedName>
        <fullName evidence="2">Plasmid pRiA4b ORF-3 family protein</fullName>
    </submittedName>
</protein>
<organism evidence="2 3">
    <name type="scientific">Endozoicomonas gorgoniicola</name>
    <dbReference type="NCBI Taxonomy" id="1234144"/>
    <lineage>
        <taxon>Bacteria</taxon>
        <taxon>Pseudomonadati</taxon>
        <taxon>Pseudomonadota</taxon>
        <taxon>Gammaproteobacteria</taxon>
        <taxon>Oceanospirillales</taxon>
        <taxon>Endozoicomonadaceae</taxon>
        <taxon>Endozoicomonas</taxon>
    </lineage>
</organism>
<evidence type="ECO:0000259" key="1">
    <source>
        <dbReference type="Pfam" id="PF07929"/>
    </source>
</evidence>
<dbReference type="Pfam" id="PF07929">
    <property type="entry name" value="PRiA4_ORF3"/>
    <property type="match status" value="1"/>
</dbReference>
<proteinExistence type="predicted"/>
<dbReference type="InterPro" id="IPR024047">
    <property type="entry name" value="MM3350-like_sf"/>
</dbReference>
<evidence type="ECO:0000313" key="3">
    <source>
        <dbReference type="Proteomes" id="UP001209854"/>
    </source>
</evidence>
<dbReference type="SUPFAM" id="SSF159941">
    <property type="entry name" value="MM3350-like"/>
    <property type="match status" value="1"/>
</dbReference>
<dbReference type="RefSeq" id="WP_262566783.1">
    <property type="nucleotide sequence ID" value="NZ_JAPFCC010000001.1"/>
</dbReference>
<name>A0ABT3MQX6_9GAMM</name>
<reference evidence="2 3" key="1">
    <citation type="submission" date="2022-10" db="EMBL/GenBank/DDBJ databases">
        <title>High-quality genome sequences of two octocoral-associated bacteria, Endozoicomonas euniceicola EF212 and Endozoicomonas gorgoniicola PS125.</title>
        <authorList>
            <person name="Chiou Y.-J."/>
            <person name="Chen Y.-H."/>
        </authorList>
    </citation>
    <scope>NUCLEOTIDE SEQUENCE [LARGE SCALE GENOMIC DNA]</scope>
    <source>
        <strain evidence="2 3">PS125</strain>
    </source>
</reference>
<dbReference type="InterPro" id="IPR012912">
    <property type="entry name" value="Plasmid_pRiA4b_Orf3-like"/>
</dbReference>
<feature type="domain" description="Plasmid pRiA4b Orf3-like" evidence="1">
    <location>
        <begin position="284"/>
        <end position="400"/>
    </location>
</feature>
<keyword evidence="3" id="KW-1185">Reference proteome</keyword>
<gene>
    <name evidence="2" type="ORF">NX722_03820</name>
</gene>
<accession>A0ABT3MQX6</accession>
<dbReference type="Gene3D" id="3.10.290.30">
    <property type="entry name" value="MM3350-like"/>
    <property type="match status" value="1"/>
</dbReference>
<dbReference type="Proteomes" id="UP001209854">
    <property type="component" value="Unassembled WGS sequence"/>
</dbReference>